<dbReference type="Proteomes" id="UP001340816">
    <property type="component" value="Chromosome"/>
</dbReference>
<dbReference type="SUPFAM" id="SSF54001">
    <property type="entry name" value="Cysteine proteinases"/>
    <property type="match status" value="1"/>
</dbReference>
<sequence length="320" mass="34680">MDSNDFHLKQSPYSDPGTVPADLPADPRELAALVRNLLIHREEGGHFGYAMPEERRREDAEARYVSEILRILRERSRTPLTEHRELGERFAGTCRDFALLMCAFLRATGTPARVRCGFATYFEDGSSPVTHGDHWVTEYRLPDGSWRLADAQVADGAHDVPFDPLDVPRDQFLVAGAACRACRAGDADPDAFGIPLPTGTLQGLWFVRGNVVRDLAALGGVEVLPWDAWGLAAKGEPEVTADDLALLDAVAAATATSVTSATSTTSALPTTSAVSAVSAVSTEEIRRLYADPRLTVPAEITSHTTYLGVRQVRLPESLRG</sequence>
<evidence type="ECO:0000313" key="3">
    <source>
        <dbReference type="EMBL" id="WSD14041.1"/>
    </source>
</evidence>
<proteinExistence type="predicted"/>
<evidence type="ECO:0000256" key="1">
    <source>
        <dbReference type="SAM" id="MobiDB-lite"/>
    </source>
</evidence>
<keyword evidence="4" id="KW-1185">Reference proteome</keyword>
<feature type="domain" description="Transglutaminase-like" evidence="2">
    <location>
        <begin position="89"/>
        <end position="151"/>
    </location>
</feature>
<reference evidence="3 4" key="1">
    <citation type="submission" date="2022-10" db="EMBL/GenBank/DDBJ databases">
        <title>The complete genomes of actinobacterial strains from the NBC collection.</title>
        <authorList>
            <person name="Joergensen T.S."/>
            <person name="Alvarez Arevalo M."/>
            <person name="Sterndorff E.B."/>
            <person name="Faurdal D."/>
            <person name="Vuksanovic O."/>
            <person name="Mourched A.-S."/>
            <person name="Charusanti P."/>
            <person name="Shaw S."/>
            <person name="Blin K."/>
            <person name="Weber T."/>
        </authorList>
    </citation>
    <scope>NUCLEOTIDE SEQUENCE [LARGE SCALE GENOMIC DNA]</scope>
    <source>
        <strain evidence="3 4">NBC 01752</strain>
    </source>
</reference>
<protein>
    <submittedName>
        <fullName evidence="3">Transglutaminase domain-containing protein</fullName>
    </submittedName>
</protein>
<gene>
    <name evidence="3" type="ORF">OHB35_12760</name>
</gene>
<name>A0ABZ1H652_STRPH</name>
<dbReference type="Gene3D" id="3.10.620.30">
    <property type="match status" value="1"/>
</dbReference>
<evidence type="ECO:0000313" key="4">
    <source>
        <dbReference type="Proteomes" id="UP001340816"/>
    </source>
</evidence>
<accession>A0ABZ1H652</accession>
<organism evidence="3 4">
    <name type="scientific">Streptomyces phaeochromogenes</name>
    <dbReference type="NCBI Taxonomy" id="1923"/>
    <lineage>
        <taxon>Bacteria</taxon>
        <taxon>Bacillati</taxon>
        <taxon>Actinomycetota</taxon>
        <taxon>Actinomycetes</taxon>
        <taxon>Kitasatosporales</taxon>
        <taxon>Streptomycetaceae</taxon>
        <taxon>Streptomyces</taxon>
        <taxon>Streptomyces phaeochromogenes group</taxon>
    </lineage>
</organism>
<feature type="region of interest" description="Disordered" evidence="1">
    <location>
        <begin position="1"/>
        <end position="24"/>
    </location>
</feature>
<dbReference type="InterPro" id="IPR038765">
    <property type="entry name" value="Papain-like_cys_pep_sf"/>
</dbReference>
<dbReference type="RefSeq" id="WP_326758793.1">
    <property type="nucleotide sequence ID" value="NZ_CP109135.1"/>
</dbReference>
<dbReference type="InterPro" id="IPR002931">
    <property type="entry name" value="Transglutaminase-like"/>
</dbReference>
<dbReference type="Pfam" id="PF01841">
    <property type="entry name" value="Transglut_core"/>
    <property type="match status" value="1"/>
</dbReference>
<dbReference type="EMBL" id="CP109135">
    <property type="protein sequence ID" value="WSD14041.1"/>
    <property type="molecule type" value="Genomic_DNA"/>
</dbReference>
<evidence type="ECO:0000259" key="2">
    <source>
        <dbReference type="Pfam" id="PF01841"/>
    </source>
</evidence>